<dbReference type="GO" id="GO:0046872">
    <property type="term" value="F:metal ion binding"/>
    <property type="evidence" value="ECO:0007669"/>
    <property type="project" value="UniProtKB-KW"/>
</dbReference>
<sequence>MHIIIIFYGFVSIKKIDNNCTSEIGKPIYSKPQKIVLAKHCEITMTVIHETMHALGVRHEMVRFYRDKYIYVLYNNIPFSNQYLYQIETVSEANTFGLKYDFGSIMDYSSLEDNAPAFRPKD</sequence>
<evidence type="ECO:0000256" key="4">
    <source>
        <dbReference type="ARBA" id="ARBA00022833"/>
    </source>
</evidence>
<feature type="domain" description="Peptidase M12A" evidence="7">
    <location>
        <begin position="17"/>
        <end position="111"/>
    </location>
</feature>
<protein>
    <recommendedName>
        <fullName evidence="6">Metalloendopeptidase</fullName>
        <ecNumber evidence="6">3.4.24.-</ecNumber>
    </recommendedName>
</protein>
<dbReference type="GO" id="GO:0006508">
    <property type="term" value="P:proteolysis"/>
    <property type="evidence" value="ECO:0007669"/>
    <property type="project" value="UniProtKB-KW"/>
</dbReference>
<dbReference type="PRINTS" id="PR00480">
    <property type="entry name" value="ASTACIN"/>
</dbReference>
<keyword evidence="3 6" id="KW-0378">Hydrolase</keyword>
<keyword evidence="2 6" id="KW-0479">Metal-binding</keyword>
<keyword evidence="8" id="KW-1185">Reference proteome</keyword>
<dbReference type="PANTHER" id="PTHR10127:SF780">
    <property type="entry name" value="METALLOENDOPEPTIDASE"/>
    <property type="match status" value="1"/>
</dbReference>
<evidence type="ECO:0000256" key="5">
    <source>
        <dbReference type="ARBA" id="ARBA00023049"/>
    </source>
</evidence>
<evidence type="ECO:0000256" key="6">
    <source>
        <dbReference type="RuleBase" id="RU361183"/>
    </source>
</evidence>
<keyword evidence="4 6" id="KW-0862">Zinc</keyword>
<proteinExistence type="predicted"/>
<accession>A0A0N4ZXH0</accession>
<comment type="cofactor">
    <cofactor evidence="6">
        <name>Zn(2+)</name>
        <dbReference type="ChEBI" id="CHEBI:29105"/>
    </cofactor>
    <text evidence="6">Binds 1 zinc ion per subunit.</text>
</comment>
<dbReference type="Pfam" id="PF01400">
    <property type="entry name" value="Astacin"/>
    <property type="match status" value="1"/>
</dbReference>
<dbReference type="SUPFAM" id="SSF55486">
    <property type="entry name" value="Metalloproteases ('zincins'), catalytic domain"/>
    <property type="match status" value="1"/>
</dbReference>
<dbReference type="STRING" id="131310.A0A0N4ZXH0"/>
<dbReference type="EC" id="3.4.24.-" evidence="6"/>
<dbReference type="InterPro" id="IPR024079">
    <property type="entry name" value="MetalloPept_cat_dom_sf"/>
</dbReference>
<evidence type="ECO:0000256" key="1">
    <source>
        <dbReference type="ARBA" id="ARBA00022670"/>
    </source>
</evidence>
<dbReference type="InterPro" id="IPR001506">
    <property type="entry name" value="Peptidase_M12A"/>
</dbReference>
<dbReference type="WBParaSite" id="PTRK_0001338300.1">
    <property type="protein sequence ID" value="PTRK_0001338300.1"/>
    <property type="gene ID" value="PTRK_0001338300"/>
</dbReference>
<keyword evidence="5 6" id="KW-0482">Metalloprotease</keyword>
<evidence type="ECO:0000313" key="9">
    <source>
        <dbReference type="WBParaSite" id="PTRK_0001338300.1"/>
    </source>
</evidence>
<dbReference type="AlphaFoldDB" id="A0A0N4ZXH0"/>
<dbReference type="Gene3D" id="3.40.390.10">
    <property type="entry name" value="Collagenase (Catalytic Domain)"/>
    <property type="match status" value="1"/>
</dbReference>
<evidence type="ECO:0000259" key="7">
    <source>
        <dbReference type="Pfam" id="PF01400"/>
    </source>
</evidence>
<reference evidence="9" key="1">
    <citation type="submission" date="2017-02" db="UniProtKB">
        <authorList>
            <consortium name="WormBaseParasite"/>
        </authorList>
    </citation>
    <scope>IDENTIFICATION</scope>
</reference>
<keyword evidence="1 6" id="KW-0645">Protease</keyword>
<dbReference type="GO" id="GO:0004222">
    <property type="term" value="F:metalloendopeptidase activity"/>
    <property type="evidence" value="ECO:0007669"/>
    <property type="project" value="UniProtKB-UniRule"/>
</dbReference>
<name>A0A0N4ZXH0_PARTI</name>
<evidence type="ECO:0000256" key="2">
    <source>
        <dbReference type="ARBA" id="ARBA00022723"/>
    </source>
</evidence>
<evidence type="ECO:0000313" key="8">
    <source>
        <dbReference type="Proteomes" id="UP000038045"/>
    </source>
</evidence>
<dbReference type="Proteomes" id="UP000038045">
    <property type="component" value="Unplaced"/>
</dbReference>
<evidence type="ECO:0000256" key="3">
    <source>
        <dbReference type="ARBA" id="ARBA00022801"/>
    </source>
</evidence>
<dbReference type="PANTHER" id="PTHR10127">
    <property type="entry name" value="DISCOIDIN, CUB, EGF, LAMININ , AND ZINC METALLOPROTEASE DOMAIN CONTAINING"/>
    <property type="match status" value="1"/>
</dbReference>
<organism evidence="8 9">
    <name type="scientific">Parastrongyloides trichosuri</name>
    <name type="common">Possum-specific nematode worm</name>
    <dbReference type="NCBI Taxonomy" id="131310"/>
    <lineage>
        <taxon>Eukaryota</taxon>
        <taxon>Metazoa</taxon>
        <taxon>Ecdysozoa</taxon>
        <taxon>Nematoda</taxon>
        <taxon>Chromadorea</taxon>
        <taxon>Rhabditida</taxon>
        <taxon>Tylenchina</taxon>
        <taxon>Panagrolaimomorpha</taxon>
        <taxon>Strongyloidoidea</taxon>
        <taxon>Strongyloididae</taxon>
        <taxon>Parastrongyloides</taxon>
    </lineage>
</organism>